<protein>
    <submittedName>
        <fullName evidence="1">Uncharacterized protein</fullName>
    </submittedName>
</protein>
<evidence type="ECO:0000313" key="1">
    <source>
        <dbReference type="EMBL" id="KAH6617464.1"/>
    </source>
</evidence>
<gene>
    <name evidence="1" type="ORF">F5144DRAFT_586547</name>
</gene>
<dbReference type="EMBL" id="JAGIZQ010000007">
    <property type="protein sequence ID" value="KAH6617464.1"/>
    <property type="molecule type" value="Genomic_DNA"/>
</dbReference>
<name>A0ACB7NW50_9PEZI</name>
<sequence>MADLLRLPEVDSVPVPVQPPVPDHDLASPCLVRPEMDTVTVGKFPGPLLATAGYENVDIRGAPRLSQEPESNAAHHGVGATPEELSQASD</sequence>
<comment type="caution">
    <text evidence="1">The sequence shown here is derived from an EMBL/GenBank/DDBJ whole genome shotgun (WGS) entry which is preliminary data.</text>
</comment>
<dbReference type="Proteomes" id="UP000724584">
    <property type="component" value="Unassembled WGS sequence"/>
</dbReference>
<organism evidence="1 2">
    <name type="scientific">Chaetomium tenue</name>
    <dbReference type="NCBI Taxonomy" id="1854479"/>
    <lineage>
        <taxon>Eukaryota</taxon>
        <taxon>Fungi</taxon>
        <taxon>Dikarya</taxon>
        <taxon>Ascomycota</taxon>
        <taxon>Pezizomycotina</taxon>
        <taxon>Sordariomycetes</taxon>
        <taxon>Sordariomycetidae</taxon>
        <taxon>Sordariales</taxon>
        <taxon>Chaetomiaceae</taxon>
        <taxon>Chaetomium</taxon>
    </lineage>
</organism>
<evidence type="ECO:0000313" key="2">
    <source>
        <dbReference type="Proteomes" id="UP000724584"/>
    </source>
</evidence>
<keyword evidence="2" id="KW-1185">Reference proteome</keyword>
<reference evidence="1 2" key="1">
    <citation type="journal article" date="2021" name="Nat. Commun.">
        <title>Genetic determinants of endophytism in the Arabidopsis root mycobiome.</title>
        <authorList>
            <person name="Mesny F."/>
            <person name="Miyauchi S."/>
            <person name="Thiergart T."/>
            <person name="Pickel B."/>
            <person name="Atanasova L."/>
            <person name="Karlsson M."/>
            <person name="Huettel B."/>
            <person name="Barry K.W."/>
            <person name="Haridas S."/>
            <person name="Chen C."/>
            <person name="Bauer D."/>
            <person name="Andreopoulos W."/>
            <person name="Pangilinan J."/>
            <person name="LaButti K."/>
            <person name="Riley R."/>
            <person name="Lipzen A."/>
            <person name="Clum A."/>
            <person name="Drula E."/>
            <person name="Henrissat B."/>
            <person name="Kohler A."/>
            <person name="Grigoriev I.V."/>
            <person name="Martin F.M."/>
            <person name="Hacquard S."/>
        </authorList>
    </citation>
    <scope>NUCLEOTIDE SEQUENCE [LARGE SCALE GENOMIC DNA]</scope>
    <source>
        <strain evidence="1 2">MPI-SDFR-AT-0079</strain>
    </source>
</reference>
<proteinExistence type="predicted"/>
<accession>A0ACB7NW50</accession>